<dbReference type="AlphaFoldDB" id="B3QXX8"/>
<keyword evidence="1" id="KW-0472">Membrane</keyword>
<dbReference type="STRING" id="517418.Ctha_1042"/>
<evidence type="ECO:0000313" key="4">
    <source>
        <dbReference type="Proteomes" id="UP000001208"/>
    </source>
</evidence>
<keyword evidence="4" id="KW-1185">Reference proteome</keyword>
<proteinExistence type="predicted"/>
<dbReference type="CDD" id="cd00761">
    <property type="entry name" value="Glyco_tranf_GTA_type"/>
    <property type="match status" value="1"/>
</dbReference>
<dbReference type="InterPro" id="IPR001173">
    <property type="entry name" value="Glyco_trans_2-like"/>
</dbReference>
<feature type="domain" description="Glycosyltransferase 2-like" evidence="2">
    <location>
        <begin position="5"/>
        <end position="125"/>
    </location>
</feature>
<dbReference type="KEGG" id="cts:Ctha_1042"/>
<gene>
    <name evidence="3" type="ordered locus">Ctha_1042</name>
</gene>
<dbReference type="InterPro" id="IPR029044">
    <property type="entry name" value="Nucleotide-diphossugar_trans"/>
</dbReference>
<organism evidence="3 4">
    <name type="scientific">Chloroherpeton thalassium (strain ATCC 35110 / GB-78)</name>
    <dbReference type="NCBI Taxonomy" id="517418"/>
    <lineage>
        <taxon>Bacteria</taxon>
        <taxon>Pseudomonadati</taxon>
        <taxon>Chlorobiota</taxon>
        <taxon>Chlorobiia</taxon>
        <taxon>Chlorobiales</taxon>
        <taxon>Chloroherpetonaceae</taxon>
        <taxon>Chloroherpeton</taxon>
    </lineage>
</organism>
<dbReference type="EMBL" id="CP001100">
    <property type="protein sequence ID" value="ACF13506.1"/>
    <property type="molecule type" value="Genomic_DNA"/>
</dbReference>
<feature type="transmembrane region" description="Helical" evidence="1">
    <location>
        <begin position="146"/>
        <end position="167"/>
    </location>
</feature>
<name>B3QXX8_CHLT3</name>
<dbReference type="Gene3D" id="3.90.550.10">
    <property type="entry name" value="Spore Coat Polysaccharide Biosynthesis Protein SpsA, Chain A"/>
    <property type="match status" value="1"/>
</dbReference>
<dbReference type="HOGENOM" id="CLU_025996_25_1_10"/>
<dbReference type="Proteomes" id="UP000001208">
    <property type="component" value="Chromosome"/>
</dbReference>
<dbReference type="CAZy" id="GT2">
    <property type="family name" value="Glycosyltransferase Family 2"/>
</dbReference>
<reference evidence="3 4" key="1">
    <citation type="submission" date="2008-06" db="EMBL/GenBank/DDBJ databases">
        <title>Complete sequence of Chloroherpeton thalassium ATCC 35110.</title>
        <authorList>
            <consortium name="US DOE Joint Genome Institute"/>
            <person name="Lucas S."/>
            <person name="Copeland A."/>
            <person name="Lapidus A."/>
            <person name="Glavina del Rio T."/>
            <person name="Dalin E."/>
            <person name="Tice H."/>
            <person name="Bruce D."/>
            <person name="Goodwin L."/>
            <person name="Pitluck S."/>
            <person name="Schmutz J."/>
            <person name="Larimer F."/>
            <person name="Land M."/>
            <person name="Hauser L."/>
            <person name="Kyrpides N."/>
            <person name="Mikhailova N."/>
            <person name="Liu Z."/>
            <person name="Li T."/>
            <person name="Zhao F."/>
            <person name="Overmann J."/>
            <person name="Bryant D.A."/>
            <person name="Richardson P."/>
        </authorList>
    </citation>
    <scope>NUCLEOTIDE SEQUENCE [LARGE SCALE GENOMIC DNA]</scope>
    <source>
        <strain evidence="4">ATCC 35110 / GB-78</strain>
    </source>
</reference>
<protein>
    <submittedName>
        <fullName evidence="3">Glycosyl transferase family 2</fullName>
    </submittedName>
</protein>
<keyword evidence="1" id="KW-0812">Transmembrane</keyword>
<dbReference type="SUPFAM" id="SSF53448">
    <property type="entry name" value="Nucleotide-diphospho-sugar transferases"/>
    <property type="match status" value="1"/>
</dbReference>
<evidence type="ECO:0000256" key="1">
    <source>
        <dbReference type="SAM" id="Phobius"/>
    </source>
</evidence>
<dbReference type="Pfam" id="PF00535">
    <property type="entry name" value="Glycos_transf_2"/>
    <property type="match status" value="1"/>
</dbReference>
<dbReference type="PANTHER" id="PTHR43685">
    <property type="entry name" value="GLYCOSYLTRANSFERASE"/>
    <property type="match status" value="1"/>
</dbReference>
<dbReference type="InterPro" id="IPR050834">
    <property type="entry name" value="Glycosyltransf_2"/>
</dbReference>
<dbReference type="RefSeq" id="WP_012499590.1">
    <property type="nucleotide sequence ID" value="NC_011026.1"/>
</dbReference>
<feature type="transmembrane region" description="Helical" evidence="1">
    <location>
        <begin position="187"/>
        <end position="204"/>
    </location>
</feature>
<evidence type="ECO:0000313" key="3">
    <source>
        <dbReference type="EMBL" id="ACF13506.1"/>
    </source>
</evidence>
<sequence length="302" mass="34656">MKKISVIISNYNYGHFLNESIQSVLNCEGDFLHEIIVVDDGSTDDSKDILLQHYGAHEKVKPVIKENGGQFSCFRKGIEIATGDILCFLDPDDRYEPGYFKHLSEVYEAKPYIDLVYVGYQNVGKKTEVILKASQDFPIGITAVRVGLTGTLFGSLTSALSMNRYLAKKILSLPSYYDWDWKVSGDIVLQLGGIILGGYAYYLAKPLMRRMIHDTNAVANRTEKDPIEEYKYQAHRRRLMLAFVKNFNIVLDDVRLIEKEFERLPTKDFKLSWKYVEAVKKMRAPVLRKFIGAFRVLMAYFS</sequence>
<dbReference type="eggNOG" id="COG1216">
    <property type="taxonomic scope" value="Bacteria"/>
</dbReference>
<keyword evidence="1" id="KW-1133">Transmembrane helix</keyword>
<accession>B3QXX8</accession>
<dbReference type="PANTHER" id="PTHR43685:SF11">
    <property type="entry name" value="GLYCOSYLTRANSFERASE TAGX-RELATED"/>
    <property type="match status" value="1"/>
</dbReference>
<keyword evidence="3" id="KW-0808">Transferase</keyword>
<dbReference type="OrthoDB" id="927791at2"/>
<dbReference type="GO" id="GO:0016740">
    <property type="term" value="F:transferase activity"/>
    <property type="evidence" value="ECO:0007669"/>
    <property type="project" value="UniProtKB-KW"/>
</dbReference>
<evidence type="ECO:0000259" key="2">
    <source>
        <dbReference type="Pfam" id="PF00535"/>
    </source>
</evidence>